<feature type="transmembrane region" description="Helical" evidence="1">
    <location>
        <begin position="191"/>
        <end position="208"/>
    </location>
</feature>
<feature type="transmembrane region" description="Helical" evidence="1">
    <location>
        <begin position="341"/>
        <end position="364"/>
    </location>
</feature>
<evidence type="ECO:0000256" key="1">
    <source>
        <dbReference type="SAM" id="Phobius"/>
    </source>
</evidence>
<protein>
    <recommendedName>
        <fullName evidence="2">Acyltransferase 3 domain-containing protein</fullName>
    </recommendedName>
</protein>
<dbReference type="AlphaFoldDB" id="A0A149RS90"/>
<dbReference type="PANTHER" id="PTHR23028:SF53">
    <property type="entry name" value="ACYL_TRANSF_3 DOMAIN-CONTAINING PROTEIN"/>
    <property type="match status" value="1"/>
</dbReference>
<dbReference type="InterPro" id="IPR002656">
    <property type="entry name" value="Acyl_transf_3_dom"/>
</dbReference>
<feature type="transmembrane region" description="Helical" evidence="1">
    <location>
        <begin position="162"/>
        <end position="184"/>
    </location>
</feature>
<dbReference type="GO" id="GO:0016020">
    <property type="term" value="C:membrane"/>
    <property type="evidence" value="ECO:0007669"/>
    <property type="project" value="TreeGrafter"/>
</dbReference>
<accession>A0A149RS90</accession>
<dbReference type="RefSeq" id="WP_061507761.1">
    <property type="nucleotide sequence ID" value="NZ_LHZF01000148.1"/>
</dbReference>
<keyword evidence="1" id="KW-0812">Transmembrane</keyword>
<feature type="transmembrane region" description="Helical" evidence="1">
    <location>
        <begin position="102"/>
        <end position="126"/>
    </location>
</feature>
<dbReference type="InterPro" id="IPR050879">
    <property type="entry name" value="Acyltransferase_3"/>
</dbReference>
<dbReference type="GO" id="GO:0000271">
    <property type="term" value="P:polysaccharide biosynthetic process"/>
    <property type="evidence" value="ECO:0007669"/>
    <property type="project" value="TreeGrafter"/>
</dbReference>
<keyword evidence="1" id="KW-0472">Membrane</keyword>
<dbReference type="Proteomes" id="UP000075526">
    <property type="component" value="Unassembled WGS sequence"/>
</dbReference>
<sequence length="383" mass="42334">MTGTPLSSLNAHQRNAGIDVLRGLAIVLVILNHVAIRLPLTKTSLADFLPYGVLRFVTHQGYHSVFAFFVVSGFLITSGIIRRWGSLRQSQLPSFYARRFARIVPCLLVLLSIIVVLDVMGVQGFVIDRPDQSLTAALCSALGMYLNKYECLTGYLPANWDVLWSLSIEEMFYLIFPILCLSLPRSEKWQSVLFGVAAFALPFAMHAMAGESQICRHKAYIPGASALSAGVAAALAARSGWIKQCLVPALGWSGAAFLLLACVLPFFVPPFVSDDLTLGLILSVAALLIAFSKGWGAVFQHKAFVWLRSFGLMSYEIYLTHMFIVLCLVQAYQGAGFSERAAWICFPLALGGAWLLGYATDHFLSYPAERRMRAFFQRFIRAR</sequence>
<reference evidence="3 4" key="1">
    <citation type="submission" date="2015-06" db="EMBL/GenBank/DDBJ databases">
        <title>Improved classification and identification of acetic acid bacteria using matrix-assisted laser desorption/ionization time-of-flight mass spectrometry; Gluconobacter nephelii and Gluconobacter uchimurae are later heterotypic synonyms of Gluconobacter japonicus and Gluconobacter oxydans, respectively.</title>
        <authorList>
            <person name="Li L."/>
            <person name="Cleenwerck I."/>
            <person name="De Vuyst L."/>
            <person name="Vandamme P."/>
        </authorList>
    </citation>
    <scope>NUCLEOTIDE SEQUENCE [LARGE SCALE GENOMIC DNA]</scope>
    <source>
        <strain evidence="3 4">LMG 1552</strain>
    </source>
</reference>
<dbReference type="PANTHER" id="PTHR23028">
    <property type="entry name" value="ACETYLTRANSFERASE"/>
    <property type="match status" value="1"/>
</dbReference>
<dbReference type="Pfam" id="PF01757">
    <property type="entry name" value="Acyl_transf_3"/>
    <property type="match status" value="1"/>
</dbReference>
<feature type="transmembrane region" description="Helical" evidence="1">
    <location>
        <begin position="20"/>
        <end position="40"/>
    </location>
</feature>
<keyword evidence="1" id="KW-1133">Transmembrane helix</keyword>
<evidence type="ECO:0000259" key="2">
    <source>
        <dbReference type="Pfam" id="PF01757"/>
    </source>
</evidence>
<comment type="caution">
    <text evidence="3">The sequence shown here is derived from an EMBL/GenBank/DDBJ whole genome shotgun (WGS) entry which is preliminary data.</text>
</comment>
<proteinExistence type="predicted"/>
<dbReference type="PATRIC" id="fig|178901.13.peg.2867"/>
<feature type="domain" description="Acyltransferase 3" evidence="2">
    <location>
        <begin position="15"/>
        <end position="356"/>
    </location>
</feature>
<feature type="transmembrane region" description="Helical" evidence="1">
    <location>
        <begin position="249"/>
        <end position="272"/>
    </location>
</feature>
<feature type="transmembrane region" description="Helical" evidence="1">
    <location>
        <begin position="220"/>
        <end position="237"/>
    </location>
</feature>
<gene>
    <name evidence="3" type="ORF">AD933_04510</name>
</gene>
<feature type="transmembrane region" description="Helical" evidence="1">
    <location>
        <begin position="278"/>
        <end position="296"/>
    </location>
</feature>
<name>A0A149RS90_9PROT</name>
<feature type="transmembrane region" description="Helical" evidence="1">
    <location>
        <begin position="60"/>
        <end position="81"/>
    </location>
</feature>
<feature type="transmembrane region" description="Helical" evidence="1">
    <location>
        <begin position="317"/>
        <end position="335"/>
    </location>
</feature>
<organism evidence="3 4">
    <name type="scientific">Acetobacter malorum</name>
    <dbReference type="NCBI Taxonomy" id="178901"/>
    <lineage>
        <taxon>Bacteria</taxon>
        <taxon>Pseudomonadati</taxon>
        <taxon>Pseudomonadota</taxon>
        <taxon>Alphaproteobacteria</taxon>
        <taxon>Acetobacterales</taxon>
        <taxon>Acetobacteraceae</taxon>
        <taxon>Acetobacter</taxon>
    </lineage>
</organism>
<evidence type="ECO:0000313" key="3">
    <source>
        <dbReference type="EMBL" id="KXV17280.1"/>
    </source>
</evidence>
<evidence type="ECO:0000313" key="4">
    <source>
        <dbReference type="Proteomes" id="UP000075526"/>
    </source>
</evidence>
<dbReference type="EMBL" id="LHZF01000148">
    <property type="protein sequence ID" value="KXV17280.1"/>
    <property type="molecule type" value="Genomic_DNA"/>
</dbReference>
<dbReference type="GO" id="GO:0016747">
    <property type="term" value="F:acyltransferase activity, transferring groups other than amino-acyl groups"/>
    <property type="evidence" value="ECO:0007669"/>
    <property type="project" value="InterPro"/>
</dbReference>